<reference evidence="10" key="1">
    <citation type="journal article" date="2019" name="Int. J. Syst. Evol. Microbiol.">
        <title>The Global Catalogue of Microorganisms (GCM) 10K type strain sequencing project: providing services to taxonomists for standard genome sequencing and annotation.</title>
        <authorList>
            <consortium name="The Broad Institute Genomics Platform"/>
            <consortium name="The Broad Institute Genome Sequencing Center for Infectious Disease"/>
            <person name="Wu L."/>
            <person name="Ma J."/>
        </authorList>
    </citation>
    <scope>NUCLEOTIDE SEQUENCE [LARGE SCALE GENOMIC DNA]</scope>
    <source>
        <strain evidence="10">IBRC 10765</strain>
    </source>
</reference>
<evidence type="ECO:0000256" key="3">
    <source>
        <dbReference type="ARBA" id="ARBA00022448"/>
    </source>
</evidence>
<keyword evidence="7 8" id="KW-0472">Membrane</keyword>
<feature type="transmembrane region" description="Helical" evidence="8">
    <location>
        <begin position="134"/>
        <end position="151"/>
    </location>
</feature>
<keyword evidence="3" id="KW-0813">Transport</keyword>
<keyword evidence="6 8" id="KW-1133">Transmembrane helix</keyword>
<feature type="transmembrane region" description="Helical" evidence="8">
    <location>
        <begin position="6"/>
        <end position="23"/>
    </location>
</feature>
<feature type="transmembrane region" description="Helical" evidence="8">
    <location>
        <begin position="228"/>
        <end position="250"/>
    </location>
</feature>
<evidence type="ECO:0000256" key="7">
    <source>
        <dbReference type="ARBA" id="ARBA00023136"/>
    </source>
</evidence>
<evidence type="ECO:0000313" key="10">
    <source>
        <dbReference type="Proteomes" id="UP001595617"/>
    </source>
</evidence>
<organism evidence="9 10">
    <name type="scientific">Saccharospirillum mangrovi</name>
    <dbReference type="NCBI Taxonomy" id="2161747"/>
    <lineage>
        <taxon>Bacteria</taxon>
        <taxon>Pseudomonadati</taxon>
        <taxon>Pseudomonadota</taxon>
        <taxon>Gammaproteobacteria</taxon>
        <taxon>Oceanospirillales</taxon>
        <taxon>Saccharospirillaceae</taxon>
        <taxon>Saccharospirillum</taxon>
    </lineage>
</organism>
<name>A0ABV7ZXL0_9GAMM</name>
<evidence type="ECO:0000256" key="8">
    <source>
        <dbReference type="SAM" id="Phobius"/>
    </source>
</evidence>
<keyword evidence="5 8" id="KW-0812">Transmembrane</keyword>
<evidence type="ECO:0000256" key="4">
    <source>
        <dbReference type="ARBA" id="ARBA00022475"/>
    </source>
</evidence>
<dbReference type="Proteomes" id="UP001595617">
    <property type="component" value="Unassembled WGS sequence"/>
</dbReference>
<evidence type="ECO:0000256" key="1">
    <source>
        <dbReference type="ARBA" id="ARBA00004651"/>
    </source>
</evidence>
<dbReference type="Gene3D" id="1.20.1530.20">
    <property type="match status" value="1"/>
</dbReference>
<sequence>MSLLDNLLFSLSTTLPILLWLAGGNALKRTNRLSDAFIQDANRLVFTWCLPTLLFLNTARSSVVDSWQGGLIGFAAIFTLLTVVLLWWITPMFTPDRSRRGVFVQGAYRGNMGIIGLAMVVNAFGTSVIPLASLYLAFITLIYNLTAIVVLQAGQAKMSPLMLVNQLARNPMIIGVMLGLAWSLTGWALPALADSTLQGLADLTLPMALICVGASLRFKSLRNNRFLVLLASAFKLIIIPVSAVLVALLFGFRGEALGILFLMMASPTAAASYVMARAMTPWGELAAEIIAVTTFFSLLTTTLGLFLLRSVGLV</sequence>
<feature type="transmembrane region" description="Helical" evidence="8">
    <location>
        <begin position="172"/>
        <end position="193"/>
    </location>
</feature>
<comment type="similarity">
    <text evidence="2">Belongs to the auxin efflux carrier (TC 2.A.69) family.</text>
</comment>
<feature type="transmembrane region" description="Helical" evidence="8">
    <location>
        <begin position="256"/>
        <end position="276"/>
    </location>
</feature>
<dbReference type="Pfam" id="PF03547">
    <property type="entry name" value="Mem_trans"/>
    <property type="match status" value="1"/>
</dbReference>
<evidence type="ECO:0000256" key="2">
    <source>
        <dbReference type="ARBA" id="ARBA00010145"/>
    </source>
</evidence>
<evidence type="ECO:0000256" key="5">
    <source>
        <dbReference type="ARBA" id="ARBA00022692"/>
    </source>
</evidence>
<dbReference type="RefSeq" id="WP_380693934.1">
    <property type="nucleotide sequence ID" value="NZ_JBHRYR010000002.1"/>
</dbReference>
<keyword evidence="4" id="KW-1003">Cell membrane</keyword>
<protein>
    <submittedName>
        <fullName evidence="9">AEC family transporter</fullName>
    </submittedName>
</protein>
<feature type="transmembrane region" description="Helical" evidence="8">
    <location>
        <begin position="110"/>
        <end position="128"/>
    </location>
</feature>
<keyword evidence="10" id="KW-1185">Reference proteome</keyword>
<dbReference type="EMBL" id="JBHRYR010000002">
    <property type="protein sequence ID" value="MFC3852137.1"/>
    <property type="molecule type" value="Genomic_DNA"/>
</dbReference>
<evidence type="ECO:0000256" key="6">
    <source>
        <dbReference type="ARBA" id="ARBA00022989"/>
    </source>
</evidence>
<feature type="transmembrane region" description="Helical" evidence="8">
    <location>
        <begin position="69"/>
        <end position="89"/>
    </location>
</feature>
<evidence type="ECO:0000313" key="9">
    <source>
        <dbReference type="EMBL" id="MFC3852137.1"/>
    </source>
</evidence>
<dbReference type="InterPro" id="IPR004776">
    <property type="entry name" value="Mem_transp_PIN-like"/>
</dbReference>
<proteinExistence type="inferred from homology"/>
<feature type="transmembrane region" description="Helical" evidence="8">
    <location>
        <begin position="285"/>
        <end position="308"/>
    </location>
</feature>
<dbReference type="PANTHER" id="PTHR36838">
    <property type="entry name" value="AUXIN EFFLUX CARRIER FAMILY PROTEIN"/>
    <property type="match status" value="1"/>
</dbReference>
<comment type="caution">
    <text evidence="9">The sequence shown here is derived from an EMBL/GenBank/DDBJ whole genome shotgun (WGS) entry which is preliminary data.</text>
</comment>
<dbReference type="PANTHER" id="PTHR36838:SF4">
    <property type="entry name" value="AUXIN EFFLUX CARRIER FAMILY PROTEIN"/>
    <property type="match status" value="1"/>
</dbReference>
<dbReference type="InterPro" id="IPR038770">
    <property type="entry name" value="Na+/solute_symporter_sf"/>
</dbReference>
<gene>
    <name evidence="9" type="ORF">ACFOOG_04735</name>
</gene>
<comment type="subcellular location">
    <subcellularLocation>
        <location evidence="1">Cell membrane</location>
        <topology evidence="1">Multi-pass membrane protein</topology>
    </subcellularLocation>
</comment>
<accession>A0ABV7ZXL0</accession>